<organism evidence="2 3">
    <name type="scientific">Microbacterium marinum</name>
    <dbReference type="NCBI Taxonomy" id="421115"/>
    <lineage>
        <taxon>Bacteria</taxon>
        <taxon>Bacillati</taxon>
        <taxon>Actinomycetota</taxon>
        <taxon>Actinomycetes</taxon>
        <taxon>Micrococcales</taxon>
        <taxon>Microbacteriaceae</taxon>
        <taxon>Microbacterium</taxon>
    </lineage>
</organism>
<dbReference type="Proteomes" id="UP000573729">
    <property type="component" value="Unassembled WGS sequence"/>
</dbReference>
<name>A0A7W7FJM2_9MICO</name>
<feature type="signal peptide" evidence="1">
    <location>
        <begin position="1"/>
        <end position="25"/>
    </location>
</feature>
<feature type="chain" id="PRO_5038897967" description="Nuclear transport factor 2 family protein" evidence="1">
    <location>
        <begin position="26"/>
        <end position="178"/>
    </location>
</feature>
<comment type="caution">
    <text evidence="2">The sequence shown here is derived from an EMBL/GenBank/DDBJ whole genome shotgun (WGS) entry which is preliminary data.</text>
</comment>
<protein>
    <recommendedName>
        <fullName evidence="4">Nuclear transport factor 2 family protein</fullName>
    </recommendedName>
</protein>
<evidence type="ECO:0000313" key="2">
    <source>
        <dbReference type="EMBL" id="MBB4667580.1"/>
    </source>
</evidence>
<keyword evidence="3" id="KW-1185">Reference proteome</keyword>
<evidence type="ECO:0000256" key="1">
    <source>
        <dbReference type="SAM" id="SignalP"/>
    </source>
</evidence>
<reference evidence="2 3" key="1">
    <citation type="submission" date="2020-08" db="EMBL/GenBank/DDBJ databases">
        <title>Sequencing the genomes of 1000 actinobacteria strains.</title>
        <authorList>
            <person name="Klenk H.-P."/>
        </authorList>
    </citation>
    <scope>NUCLEOTIDE SEQUENCE [LARGE SCALE GENOMIC DNA]</scope>
    <source>
        <strain evidence="2 3">DSM 24947</strain>
    </source>
</reference>
<accession>A0A7W7FJM2</accession>
<keyword evidence="1" id="KW-0732">Signal</keyword>
<dbReference type="EMBL" id="JACHMD010000001">
    <property type="protein sequence ID" value="MBB4667580.1"/>
    <property type="molecule type" value="Genomic_DNA"/>
</dbReference>
<evidence type="ECO:0000313" key="3">
    <source>
        <dbReference type="Proteomes" id="UP000573729"/>
    </source>
</evidence>
<proteinExistence type="predicted"/>
<sequence>MRAPAPTITTILVACLAAFSLSACAPPAPEPSPTATGFASEEEAFAAAEETYRAYVDALNDVDLADPQTFEPLFALTTGELNDLDRRTFSEMHAAGQSVSGETRILAINGLRSDGNEVDIESCIDVSNVDVRDANGTSLVSADRPDRQLETISLVRNEAGDVRLQRIDTSDVAATCEG</sequence>
<dbReference type="PROSITE" id="PS51257">
    <property type="entry name" value="PROKAR_LIPOPROTEIN"/>
    <property type="match status" value="1"/>
</dbReference>
<gene>
    <name evidence="2" type="ORF">BKA24_002289</name>
</gene>
<dbReference type="RefSeq" id="WP_184218192.1">
    <property type="nucleotide sequence ID" value="NZ_JACHMD010000001.1"/>
</dbReference>
<dbReference type="AlphaFoldDB" id="A0A7W7FJM2"/>
<evidence type="ECO:0008006" key="4">
    <source>
        <dbReference type="Google" id="ProtNLM"/>
    </source>
</evidence>